<organism evidence="3 4">
    <name type="scientific">Glacieibacterium arshaanense</name>
    <dbReference type="NCBI Taxonomy" id="2511025"/>
    <lineage>
        <taxon>Bacteria</taxon>
        <taxon>Pseudomonadati</taxon>
        <taxon>Pseudomonadota</taxon>
        <taxon>Alphaproteobacteria</taxon>
        <taxon>Sphingomonadales</taxon>
        <taxon>Sphingosinicellaceae</taxon>
        <taxon>Glacieibacterium</taxon>
    </lineage>
</organism>
<keyword evidence="4" id="KW-1185">Reference proteome</keyword>
<dbReference type="RefSeq" id="WP_135244497.1">
    <property type="nucleotide sequence ID" value="NZ_SIHO01000001.1"/>
</dbReference>
<protein>
    <submittedName>
        <fullName evidence="3">Glutathione S-transferase family protein</fullName>
    </submittedName>
</protein>
<evidence type="ECO:0000259" key="2">
    <source>
        <dbReference type="Pfam" id="PF13417"/>
    </source>
</evidence>
<dbReference type="InterPro" id="IPR004045">
    <property type="entry name" value="Glutathione_S-Trfase_N"/>
</dbReference>
<accession>A0A4Y9ERD9</accession>
<dbReference type="OrthoDB" id="508035at2"/>
<keyword evidence="3" id="KW-0808">Transferase</keyword>
<feature type="domain" description="GST N-terminal" evidence="2">
    <location>
        <begin position="13"/>
        <end position="85"/>
    </location>
</feature>
<evidence type="ECO:0000313" key="3">
    <source>
        <dbReference type="EMBL" id="TFU05773.1"/>
    </source>
</evidence>
<sequence length="369" mass="40813">MIPAQPGAPWRVHGLDLSYFTGKIEAYLRAKGIAYKLVEMDTAGFAACALATGVRQMPQIELGDGRWLTDTTPSMGWIEAQYPEPRIAPENALVGFVSRLIEDFGDEALWRPALYYRWAKPDDARLMSGRIAAGMLRDIKLPLALRRQFILRRQRHHYLRGEGVTAANSAAVEALYLDSLAVLEPVLATRDFIMGARPCEADFGLFASMFRHFFCDPTPAQIMRDRAPHVLAWVTRLWAISPDDFADAPALETVPADLAPLLALIGRDYLPYLAANAAACAAGDKTVRYTFYGGDFETRCNAYHAWCLDQLRIGFAPLAQSDHAKLETWLGADALAVLVVPRDAGIAVAQVLPIAAPPMTALRDRQWRS</sequence>
<evidence type="ECO:0000313" key="4">
    <source>
        <dbReference type="Proteomes" id="UP000297737"/>
    </source>
</evidence>
<dbReference type="Pfam" id="PF13417">
    <property type="entry name" value="GST_N_3"/>
    <property type="match status" value="1"/>
</dbReference>
<dbReference type="InterPro" id="IPR004046">
    <property type="entry name" value="GST_C"/>
</dbReference>
<evidence type="ECO:0000259" key="1">
    <source>
        <dbReference type="Pfam" id="PF00043"/>
    </source>
</evidence>
<dbReference type="InterPro" id="IPR036282">
    <property type="entry name" value="Glutathione-S-Trfase_C_sf"/>
</dbReference>
<dbReference type="InterPro" id="IPR036249">
    <property type="entry name" value="Thioredoxin-like_sf"/>
</dbReference>
<dbReference type="SUPFAM" id="SSF52833">
    <property type="entry name" value="Thioredoxin-like"/>
    <property type="match status" value="1"/>
</dbReference>
<feature type="domain" description="Glutathione S-transferase C-terminal" evidence="1">
    <location>
        <begin position="179"/>
        <end position="238"/>
    </location>
</feature>
<dbReference type="SUPFAM" id="SSF47616">
    <property type="entry name" value="GST C-terminal domain-like"/>
    <property type="match status" value="1"/>
</dbReference>
<dbReference type="Gene3D" id="3.40.30.10">
    <property type="entry name" value="Glutaredoxin"/>
    <property type="match status" value="1"/>
</dbReference>
<proteinExistence type="predicted"/>
<dbReference type="GO" id="GO:0016740">
    <property type="term" value="F:transferase activity"/>
    <property type="evidence" value="ECO:0007669"/>
    <property type="project" value="UniProtKB-KW"/>
</dbReference>
<dbReference type="Proteomes" id="UP000297737">
    <property type="component" value="Unassembled WGS sequence"/>
</dbReference>
<dbReference type="Pfam" id="PF00043">
    <property type="entry name" value="GST_C"/>
    <property type="match status" value="1"/>
</dbReference>
<reference evidence="3 4" key="1">
    <citation type="submission" date="2019-02" db="EMBL/GenBank/DDBJ databases">
        <title>Polymorphobacter sp. isolated from the lake at the Tibet of China.</title>
        <authorList>
            <person name="Li A."/>
        </authorList>
    </citation>
    <scope>NUCLEOTIDE SEQUENCE [LARGE SCALE GENOMIC DNA]</scope>
    <source>
        <strain evidence="3 4">DJ1R-1</strain>
    </source>
</reference>
<comment type="caution">
    <text evidence="3">The sequence shown here is derived from an EMBL/GenBank/DDBJ whole genome shotgun (WGS) entry which is preliminary data.</text>
</comment>
<dbReference type="Gene3D" id="1.20.1050.10">
    <property type="match status" value="1"/>
</dbReference>
<dbReference type="EMBL" id="SIHO01000001">
    <property type="protein sequence ID" value="TFU05773.1"/>
    <property type="molecule type" value="Genomic_DNA"/>
</dbReference>
<gene>
    <name evidence="3" type="ORF">EUV02_01730</name>
</gene>
<name>A0A4Y9ERD9_9SPHN</name>
<dbReference type="AlphaFoldDB" id="A0A4Y9ERD9"/>